<proteinExistence type="predicted"/>
<dbReference type="EMBL" id="VSSQ01091475">
    <property type="protein sequence ID" value="MPN37021.1"/>
    <property type="molecule type" value="Genomic_DNA"/>
</dbReference>
<keyword evidence="2" id="KW-0812">Transmembrane</keyword>
<keyword evidence="2" id="KW-1133">Transmembrane helix</keyword>
<evidence type="ECO:0000256" key="2">
    <source>
        <dbReference type="SAM" id="Phobius"/>
    </source>
</evidence>
<accession>A0A645HDC5</accession>
<evidence type="ECO:0000256" key="1">
    <source>
        <dbReference type="SAM" id="Coils"/>
    </source>
</evidence>
<comment type="caution">
    <text evidence="3">The sequence shown here is derived from an EMBL/GenBank/DDBJ whole genome shotgun (WGS) entry which is preliminary data.</text>
</comment>
<feature type="transmembrane region" description="Helical" evidence="2">
    <location>
        <begin position="112"/>
        <end position="136"/>
    </location>
</feature>
<protein>
    <submittedName>
        <fullName evidence="3">Uncharacterized protein</fullName>
    </submittedName>
</protein>
<keyword evidence="1" id="KW-0175">Coiled coil</keyword>
<organism evidence="3">
    <name type="scientific">bioreactor metagenome</name>
    <dbReference type="NCBI Taxonomy" id="1076179"/>
    <lineage>
        <taxon>unclassified sequences</taxon>
        <taxon>metagenomes</taxon>
        <taxon>ecological metagenomes</taxon>
    </lineage>
</organism>
<sequence>MNPETDDRKGGLIRRSKELLDTAMGGLKGRDMNALMDEFTQEMTVVAEGLSEDLSIARRDLAQLSAAQTILEEGRAKDRRELSDRLDAIEKRLTSLEKQREKGQKRGGLSQVLRQVTVIAAIIAGAWVLVTVLNLLGGS</sequence>
<gene>
    <name evidence="3" type="ORF">SDC9_184533</name>
</gene>
<name>A0A645HDC5_9ZZZZ</name>
<dbReference type="AlphaFoldDB" id="A0A645HDC5"/>
<keyword evidence="2" id="KW-0472">Membrane</keyword>
<evidence type="ECO:0000313" key="3">
    <source>
        <dbReference type="EMBL" id="MPN37021.1"/>
    </source>
</evidence>
<reference evidence="3" key="1">
    <citation type="submission" date="2019-08" db="EMBL/GenBank/DDBJ databases">
        <authorList>
            <person name="Kucharzyk K."/>
            <person name="Murdoch R.W."/>
            <person name="Higgins S."/>
            <person name="Loffler F."/>
        </authorList>
    </citation>
    <scope>NUCLEOTIDE SEQUENCE</scope>
</reference>
<feature type="coiled-coil region" evidence="1">
    <location>
        <begin position="47"/>
        <end position="106"/>
    </location>
</feature>